<dbReference type="InterPro" id="IPR005467">
    <property type="entry name" value="His_kinase_dom"/>
</dbReference>
<dbReference type="InterPro" id="IPR000014">
    <property type="entry name" value="PAS"/>
</dbReference>
<evidence type="ECO:0000256" key="5">
    <source>
        <dbReference type="ARBA" id="ARBA00022777"/>
    </source>
</evidence>
<gene>
    <name evidence="9" type="ORF">L6773_13320</name>
</gene>
<keyword evidence="3" id="KW-0597">Phosphoprotein</keyword>
<dbReference type="PROSITE" id="PS50109">
    <property type="entry name" value="HIS_KIN"/>
    <property type="match status" value="1"/>
</dbReference>
<keyword evidence="5" id="KW-0418">Kinase</keyword>
<dbReference type="PROSITE" id="PS50113">
    <property type="entry name" value="PAC"/>
    <property type="match status" value="2"/>
</dbReference>
<evidence type="ECO:0000313" key="10">
    <source>
        <dbReference type="Proteomes" id="UP001165366"/>
    </source>
</evidence>
<feature type="domain" description="Histidine kinase" evidence="6">
    <location>
        <begin position="821"/>
        <end position="908"/>
    </location>
</feature>
<dbReference type="Proteomes" id="UP001165366">
    <property type="component" value="Unassembled WGS sequence"/>
</dbReference>
<dbReference type="EC" id="2.7.13.3" evidence="2"/>
<reference evidence="9" key="1">
    <citation type="submission" date="2022-01" db="EMBL/GenBank/DDBJ databases">
        <authorList>
            <person name="Wang Y."/>
        </authorList>
    </citation>
    <scope>NUCLEOTIDE SEQUENCE</scope>
    <source>
        <strain evidence="9">WB101</strain>
    </source>
</reference>
<proteinExistence type="predicted"/>
<dbReference type="SMART" id="SM00091">
    <property type="entry name" value="PAS"/>
    <property type="match status" value="5"/>
</dbReference>
<dbReference type="Pfam" id="PF02518">
    <property type="entry name" value="HATPase_c"/>
    <property type="match status" value="1"/>
</dbReference>
<dbReference type="InterPro" id="IPR052162">
    <property type="entry name" value="Sensor_kinase/Photoreceptor"/>
</dbReference>
<sequence>MKFTPLRITFIYIGIALLWITTTDQLVESMVEGEELITRIQIIKGYFYVLATGLFLYWMVKSHEETLKREQELQRRIIETIPVMITVYRPDLSEISVNNEFENVTGWSNQEINSINVMDKIYPDQDYQKQVREFMDKSNAGWKDFKMVTKNGEEIQSTWTNIKLSDETQIGIGLDITERKKIEQEFKKNQEWLHITTTSSNVGLWEWHPQTGKAVLDEVWANLVGYTLDELQPISIETWNGLLHPDDLHKFENEIARYFSGETPIYESEVRMKHKDGHWVWILDRGRAVEWDDEGYPTKLVGTHVDITNQKNIEQRINAERQRFEIASNLTSDVIWEWKPYTNQLWWGEGIETVFGYAPKDYKGDPDFWKTHIAQHDRERVYNSMKKAEKSGDLQWNEEYEFIAADGTLRKIKDSAVIIRNDDGSIRRIIGAMVDQTKEIEYQEALRHQSHRFEMIAKSSNDVLYEWNMKTNHVWWSEGWQARFNYPEDTVPPTYEWWESNIHPEDREKIINSLKKVLESQSEYWTSYYRFKNGDGSYSHVVDRGYFLKRDHDEYEYMVGTISDITADVIAKEELKASEEQYRLLFKQNPIPMFIYDPDSLQFTTVNEAAIQKYGYKEEEMIGLSIFDIRPKSEVEYLKKVLNEYSDKHRASFHETIHQTKNGKKIIVEISSSNILYKGKKQRLVIANDITDQREAEERAISAIIEGEERERQRIAKELHDGLGQYLSASNMNLKSVYEDIGEIPDELKSTFEAGLRFLNHAISETRSISQNLLPKAIQDYGLELAAESLTNQLRKLHNIDVYFYSNLNDVELSDKVQINLYRILQEALNNATRHANPTKIEVQLVYSEGEVLMTIEDNGVGFDINKAGENGLGIRSIKTRVGAMSANLDIVSNKDRGTIVSVVVPIH</sequence>
<evidence type="ECO:0000256" key="2">
    <source>
        <dbReference type="ARBA" id="ARBA00012438"/>
    </source>
</evidence>
<feature type="domain" description="PAS" evidence="7">
    <location>
        <begin position="578"/>
        <end position="649"/>
    </location>
</feature>
<dbReference type="Pfam" id="PF08447">
    <property type="entry name" value="PAS_3"/>
    <property type="match status" value="3"/>
</dbReference>
<dbReference type="Pfam" id="PF13426">
    <property type="entry name" value="PAS_9"/>
    <property type="match status" value="2"/>
</dbReference>
<dbReference type="SMART" id="SM00387">
    <property type="entry name" value="HATPase_c"/>
    <property type="match status" value="1"/>
</dbReference>
<organism evidence="9 10">
    <name type="scientific">Rhodohalobacter sulfatireducens</name>
    <dbReference type="NCBI Taxonomy" id="2911366"/>
    <lineage>
        <taxon>Bacteria</taxon>
        <taxon>Pseudomonadati</taxon>
        <taxon>Balneolota</taxon>
        <taxon>Balneolia</taxon>
        <taxon>Balneolales</taxon>
        <taxon>Balneolaceae</taxon>
        <taxon>Rhodohalobacter</taxon>
    </lineage>
</organism>
<dbReference type="SMART" id="SM00086">
    <property type="entry name" value="PAC"/>
    <property type="match status" value="4"/>
</dbReference>
<feature type="domain" description="PAC" evidence="8">
    <location>
        <begin position="396"/>
        <end position="448"/>
    </location>
</feature>
<accession>A0ABS9KFD6</accession>
<dbReference type="Gene3D" id="3.30.565.10">
    <property type="entry name" value="Histidine kinase-like ATPase, C-terminal domain"/>
    <property type="match status" value="1"/>
</dbReference>
<keyword evidence="10" id="KW-1185">Reference proteome</keyword>
<comment type="catalytic activity">
    <reaction evidence="1">
        <text>ATP + protein L-histidine = ADP + protein N-phospho-L-histidine.</text>
        <dbReference type="EC" id="2.7.13.3"/>
    </reaction>
</comment>
<feature type="domain" description="PAS" evidence="7">
    <location>
        <begin position="70"/>
        <end position="124"/>
    </location>
</feature>
<dbReference type="InterPro" id="IPR035965">
    <property type="entry name" value="PAS-like_dom_sf"/>
</dbReference>
<dbReference type="NCBIfam" id="TIGR00229">
    <property type="entry name" value="sensory_box"/>
    <property type="match status" value="4"/>
</dbReference>
<evidence type="ECO:0000259" key="8">
    <source>
        <dbReference type="PROSITE" id="PS50113"/>
    </source>
</evidence>
<dbReference type="Gene3D" id="1.20.5.1930">
    <property type="match status" value="1"/>
</dbReference>
<evidence type="ECO:0000259" key="7">
    <source>
        <dbReference type="PROSITE" id="PS50112"/>
    </source>
</evidence>
<dbReference type="CDD" id="cd00130">
    <property type="entry name" value="PAS"/>
    <property type="match status" value="4"/>
</dbReference>
<feature type="domain" description="PAC" evidence="8">
    <location>
        <begin position="266"/>
        <end position="319"/>
    </location>
</feature>
<protein>
    <recommendedName>
        <fullName evidence="2">histidine kinase</fullName>
        <ecNumber evidence="2">2.7.13.3</ecNumber>
    </recommendedName>
</protein>
<dbReference type="PANTHER" id="PTHR43304:SF1">
    <property type="entry name" value="PAC DOMAIN-CONTAINING PROTEIN"/>
    <property type="match status" value="1"/>
</dbReference>
<dbReference type="Pfam" id="PF07730">
    <property type="entry name" value="HisKA_3"/>
    <property type="match status" value="1"/>
</dbReference>
<keyword evidence="4" id="KW-0808">Transferase</keyword>
<dbReference type="InterPro" id="IPR013655">
    <property type="entry name" value="PAS_fold_3"/>
</dbReference>
<evidence type="ECO:0000313" key="9">
    <source>
        <dbReference type="EMBL" id="MCG2589553.1"/>
    </source>
</evidence>
<dbReference type="RefSeq" id="WP_237854913.1">
    <property type="nucleotide sequence ID" value="NZ_JAKLWS010000017.1"/>
</dbReference>
<reference evidence="9" key="2">
    <citation type="submission" date="2024-05" db="EMBL/GenBank/DDBJ databases">
        <title>Rhodohalobacter halophilus gen. nov., sp. nov., a moderately halophilic member of the family Balneolaceae.</title>
        <authorList>
            <person name="Xia J."/>
        </authorList>
    </citation>
    <scope>NUCLEOTIDE SEQUENCE</scope>
    <source>
        <strain evidence="9">WB101</strain>
    </source>
</reference>
<dbReference type="CDD" id="cd16917">
    <property type="entry name" value="HATPase_UhpB-NarQ-NarX-like"/>
    <property type="match status" value="1"/>
</dbReference>
<dbReference type="InterPro" id="IPR003594">
    <property type="entry name" value="HATPase_dom"/>
</dbReference>
<evidence type="ECO:0000259" key="6">
    <source>
        <dbReference type="PROSITE" id="PS50109"/>
    </source>
</evidence>
<evidence type="ECO:0000256" key="3">
    <source>
        <dbReference type="ARBA" id="ARBA00022553"/>
    </source>
</evidence>
<dbReference type="InterPro" id="IPR000700">
    <property type="entry name" value="PAS-assoc_C"/>
</dbReference>
<dbReference type="InterPro" id="IPR001610">
    <property type="entry name" value="PAC"/>
</dbReference>
<evidence type="ECO:0000256" key="4">
    <source>
        <dbReference type="ARBA" id="ARBA00022679"/>
    </source>
</evidence>
<dbReference type="InterPro" id="IPR011712">
    <property type="entry name" value="Sig_transdc_His_kin_sub3_dim/P"/>
</dbReference>
<dbReference type="SUPFAM" id="SSF55874">
    <property type="entry name" value="ATPase domain of HSP90 chaperone/DNA topoisomerase II/histidine kinase"/>
    <property type="match status" value="1"/>
</dbReference>
<dbReference type="InterPro" id="IPR036890">
    <property type="entry name" value="HATPase_C_sf"/>
</dbReference>
<dbReference type="EMBL" id="JAKLWS010000017">
    <property type="protein sequence ID" value="MCG2589553.1"/>
    <property type="molecule type" value="Genomic_DNA"/>
</dbReference>
<dbReference type="Gene3D" id="3.30.450.20">
    <property type="entry name" value="PAS domain"/>
    <property type="match status" value="5"/>
</dbReference>
<dbReference type="PROSITE" id="PS50112">
    <property type="entry name" value="PAS"/>
    <property type="match status" value="2"/>
</dbReference>
<dbReference type="SUPFAM" id="SSF55785">
    <property type="entry name" value="PYP-like sensor domain (PAS domain)"/>
    <property type="match status" value="5"/>
</dbReference>
<evidence type="ECO:0000256" key="1">
    <source>
        <dbReference type="ARBA" id="ARBA00000085"/>
    </source>
</evidence>
<comment type="caution">
    <text evidence="9">The sequence shown here is derived from an EMBL/GenBank/DDBJ whole genome shotgun (WGS) entry which is preliminary data.</text>
</comment>
<dbReference type="PANTHER" id="PTHR43304">
    <property type="entry name" value="PHYTOCHROME-LIKE PROTEIN CPH1"/>
    <property type="match status" value="1"/>
</dbReference>
<name>A0ABS9KFD6_9BACT</name>